<keyword evidence="1" id="KW-0732">Signal</keyword>
<organism evidence="2 3">
    <name type="scientific">Limnobacter profundi</name>
    <dbReference type="NCBI Taxonomy" id="2732163"/>
    <lineage>
        <taxon>Bacteria</taxon>
        <taxon>Pseudomonadati</taxon>
        <taxon>Pseudomonadota</taxon>
        <taxon>Betaproteobacteria</taxon>
        <taxon>Burkholderiales</taxon>
        <taxon>Burkholderiaceae</taxon>
        <taxon>Limnobacter</taxon>
    </lineage>
</organism>
<dbReference type="Proteomes" id="UP000501130">
    <property type="component" value="Chromosome"/>
</dbReference>
<dbReference type="RefSeq" id="WP_171099786.1">
    <property type="nucleotide sequence ID" value="NZ_CP053084.1"/>
</dbReference>
<name>A0ABX6N6J8_9BURK</name>
<feature type="chain" id="PRO_5046051552" description="Lipocalin-like domain-containing protein" evidence="1">
    <location>
        <begin position="23"/>
        <end position="188"/>
    </location>
</feature>
<feature type="signal peptide" evidence="1">
    <location>
        <begin position="1"/>
        <end position="22"/>
    </location>
</feature>
<evidence type="ECO:0008006" key="4">
    <source>
        <dbReference type="Google" id="ProtNLM"/>
    </source>
</evidence>
<protein>
    <recommendedName>
        <fullName evidence="4">Lipocalin-like domain-containing protein</fullName>
    </recommendedName>
</protein>
<evidence type="ECO:0000313" key="3">
    <source>
        <dbReference type="Proteomes" id="UP000501130"/>
    </source>
</evidence>
<evidence type="ECO:0000313" key="2">
    <source>
        <dbReference type="EMBL" id="QJR30025.1"/>
    </source>
</evidence>
<sequence>MKKPLTTGIFLFAFTISFSATADGGLDNLKGDWQSYRQTGKKLPDGSPESLWHMLVATVSGDQMILNVPHEGNLERQYQAGDIIAKDIRFLGTRDIPARPTHGFSAQTVYRYSAQCNLRRAPQYVPGATQTSRYEAYWGPCEINYNDDLDRKEKRLSFTPNNSMNVMRVEKIPPGAIGLNGKWNPSKK</sequence>
<proteinExistence type="predicted"/>
<reference evidence="2 3" key="1">
    <citation type="submission" date="2020-05" db="EMBL/GenBank/DDBJ databases">
        <title>Compete genome of Limnobacter sp. SAORIC-580.</title>
        <authorList>
            <person name="Song J."/>
            <person name="Cho J.-C."/>
        </authorList>
    </citation>
    <scope>NUCLEOTIDE SEQUENCE [LARGE SCALE GENOMIC DNA]</scope>
    <source>
        <strain evidence="2 3">SAORIC-580</strain>
    </source>
</reference>
<evidence type="ECO:0000256" key="1">
    <source>
        <dbReference type="SAM" id="SignalP"/>
    </source>
</evidence>
<gene>
    <name evidence="2" type="ORF">HKT17_10060</name>
</gene>
<accession>A0ABX6N6J8</accession>
<dbReference type="EMBL" id="CP053084">
    <property type="protein sequence ID" value="QJR30025.1"/>
    <property type="molecule type" value="Genomic_DNA"/>
</dbReference>
<keyword evidence="3" id="KW-1185">Reference proteome</keyword>